<name>A0ABT9H3B3_9GAMM</name>
<keyword evidence="1" id="KW-0472">Membrane</keyword>
<protein>
    <submittedName>
        <fullName evidence="2">DUF3087 family protein</fullName>
    </submittedName>
</protein>
<keyword evidence="1" id="KW-1133">Transmembrane helix</keyword>
<dbReference type="InterPro" id="IPR021438">
    <property type="entry name" value="DUF3087"/>
</dbReference>
<evidence type="ECO:0000313" key="3">
    <source>
        <dbReference type="Proteomes" id="UP001231616"/>
    </source>
</evidence>
<dbReference type="Pfam" id="PF11286">
    <property type="entry name" value="DUF3087"/>
    <property type="match status" value="1"/>
</dbReference>
<keyword evidence="3" id="KW-1185">Reference proteome</keyword>
<dbReference type="EMBL" id="JAUZVZ010000033">
    <property type="protein sequence ID" value="MDP4537791.1"/>
    <property type="molecule type" value="Genomic_DNA"/>
</dbReference>
<keyword evidence="1" id="KW-0812">Transmembrane</keyword>
<proteinExistence type="predicted"/>
<feature type="transmembrane region" description="Helical" evidence="1">
    <location>
        <begin position="49"/>
        <end position="67"/>
    </location>
</feature>
<dbReference type="RefSeq" id="WP_305895040.1">
    <property type="nucleotide sequence ID" value="NZ_JAUZVZ010000033.1"/>
</dbReference>
<organism evidence="2 3">
    <name type="scientific">Alkalimonas collagenimarina</name>
    <dbReference type="NCBI Taxonomy" id="400390"/>
    <lineage>
        <taxon>Bacteria</taxon>
        <taxon>Pseudomonadati</taxon>
        <taxon>Pseudomonadota</taxon>
        <taxon>Gammaproteobacteria</taxon>
        <taxon>Alkalimonas</taxon>
    </lineage>
</organism>
<comment type="caution">
    <text evidence="2">The sequence shown here is derived from an EMBL/GenBank/DDBJ whole genome shotgun (WGS) entry which is preliminary data.</text>
</comment>
<dbReference type="Proteomes" id="UP001231616">
    <property type="component" value="Unassembled WGS sequence"/>
</dbReference>
<reference evidence="2 3" key="1">
    <citation type="submission" date="2023-08" db="EMBL/GenBank/DDBJ databases">
        <authorList>
            <person name="Joshi A."/>
            <person name="Thite S."/>
        </authorList>
    </citation>
    <scope>NUCLEOTIDE SEQUENCE [LARGE SCALE GENOMIC DNA]</scope>
    <source>
        <strain evidence="2 3">AC40</strain>
    </source>
</reference>
<evidence type="ECO:0000256" key="1">
    <source>
        <dbReference type="SAM" id="Phobius"/>
    </source>
</evidence>
<feature type="transmembrane region" description="Helical" evidence="1">
    <location>
        <begin position="15"/>
        <end position="37"/>
    </location>
</feature>
<gene>
    <name evidence="2" type="ORF">Q3O60_16530</name>
</gene>
<evidence type="ECO:0000313" key="2">
    <source>
        <dbReference type="EMBL" id="MDP4537791.1"/>
    </source>
</evidence>
<sequence>MQLKKIDKSLYRQRLRIIIILSVVALLTISFASSTLLIQLFSEPNSGNFFYNLTGVILGCLVVGSVLKKLKYQSPYFAEAAYIWDLKHELNLIQRKLKAIEAAAAKNDPAALTILSFSYAGSRLLWQLDDNTLMMSELNQADNKLQQQIEALGLTISAEQYQRELLAAF</sequence>
<accession>A0ABT9H3B3</accession>